<dbReference type="InterPro" id="IPR024935">
    <property type="entry name" value="Rubredoxin_dom"/>
</dbReference>
<dbReference type="InterPro" id="IPR024922">
    <property type="entry name" value="Rubredoxin"/>
</dbReference>
<dbReference type="PIRSF" id="PIRSF000071">
    <property type="entry name" value="Rubredoxin"/>
    <property type="match status" value="1"/>
</dbReference>
<evidence type="ECO:0000256" key="6">
    <source>
        <dbReference type="ARBA" id="ARBA00022982"/>
    </source>
</evidence>
<feature type="binding site" evidence="9">
    <location>
        <position position="45"/>
    </location>
    <ligand>
        <name>Fe cation</name>
        <dbReference type="ChEBI" id="CHEBI:24875"/>
    </ligand>
</feature>
<feature type="binding site" evidence="9">
    <location>
        <position position="12"/>
    </location>
    <ligand>
        <name>Fe cation</name>
        <dbReference type="ChEBI" id="CHEBI:24875"/>
    </ligand>
</feature>
<organism evidence="11 12">
    <name type="scientific">Caulobacter mirabilis</name>
    <dbReference type="NCBI Taxonomy" id="69666"/>
    <lineage>
        <taxon>Bacteria</taxon>
        <taxon>Pseudomonadati</taxon>
        <taxon>Pseudomonadota</taxon>
        <taxon>Alphaproteobacteria</taxon>
        <taxon>Caulobacterales</taxon>
        <taxon>Caulobacteraceae</taxon>
        <taxon>Caulobacter</taxon>
    </lineage>
</organism>
<dbReference type="SUPFAM" id="SSF57802">
    <property type="entry name" value="Rubredoxin-like"/>
    <property type="match status" value="1"/>
</dbReference>
<keyword evidence="5 8" id="KW-0479">Metal-binding</keyword>
<name>A0A2D2B308_9CAUL</name>
<evidence type="ECO:0000256" key="5">
    <source>
        <dbReference type="ARBA" id="ARBA00022723"/>
    </source>
</evidence>
<dbReference type="CDD" id="cd00730">
    <property type="entry name" value="rubredoxin"/>
    <property type="match status" value="1"/>
</dbReference>
<evidence type="ECO:0000256" key="2">
    <source>
        <dbReference type="ARBA" id="ARBA00004933"/>
    </source>
</evidence>
<feature type="domain" description="Rubredoxin-like" evidence="10">
    <location>
        <begin position="7"/>
        <end position="58"/>
    </location>
</feature>
<dbReference type="KEGG" id="cmb:CSW64_20675"/>
<protein>
    <recommendedName>
        <fullName evidence="8">Rubredoxin</fullName>
    </recommendedName>
</protein>
<evidence type="ECO:0000259" key="10">
    <source>
        <dbReference type="PROSITE" id="PS50903"/>
    </source>
</evidence>
<dbReference type="GO" id="GO:0043448">
    <property type="term" value="P:alkane catabolic process"/>
    <property type="evidence" value="ECO:0007669"/>
    <property type="project" value="TreeGrafter"/>
</dbReference>
<reference evidence="11 12" key="1">
    <citation type="submission" date="2017-10" db="EMBL/GenBank/DDBJ databases">
        <title>Genome sequence of Caulobacter mirabilis FWC38.</title>
        <authorList>
            <person name="Fiebig A."/>
            <person name="Crosson S."/>
        </authorList>
    </citation>
    <scope>NUCLEOTIDE SEQUENCE [LARGE SCALE GENOMIC DNA]</scope>
    <source>
        <strain evidence="11 12">FWC 38</strain>
    </source>
</reference>
<dbReference type="PROSITE" id="PS00202">
    <property type="entry name" value="RUBREDOXIN"/>
    <property type="match status" value="1"/>
</dbReference>
<dbReference type="GO" id="GO:0009055">
    <property type="term" value="F:electron transfer activity"/>
    <property type="evidence" value="ECO:0007669"/>
    <property type="project" value="InterPro"/>
</dbReference>
<keyword evidence="6 8" id="KW-0249">Electron transport</keyword>
<proteinExistence type="inferred from homology"/>
<dbReference type="Gene3D" id="2.20.28.10">
    <property type="match status" value="1"/>
</dbReference>
<evidence type="ECO:0000256" key="1">
    <source>
        <dbReference type="ARBA" id="ARBA00002792"/>
    </source>
</evidence>
<dbReference type="InterPro" id="IPR018527">
    <property type="entry name" value="Rubredoxin_Fe_BS"/>
</dbReference>
<evidence type="ECO:0000256" key="4">
    <source>
        <dbReference type="ARBA" id="ARBA00022448"/>
    </source>
</evidence>
<dbReference type="Proteomes" id="UP000228945">
    <property type="component" value="Chromosome"/>
</dbReference>
<comment type="similarity">
    <text evidence="3 8">Belongs to the rubredoxin family.</text>
</comment>
<dbReference type="InterPro" id="IPR024934">
    <property type="entry name" value="Rubredoxin-like_dom"/>
</dbReference>
<dbReference type="InterPro" id="IPR050526">
    <property type="entry name" value="Rubredoxin_ET"/>
</dbReference>
<dbReference type="OrthoDB" id="9808980at2"/>
<dbReference type="PANTHER" id="PTHR47627">
    <property type="entry name" value="RUBREDOXIN"/>
    <property type="match status" value="1"/>
</dbReference>
<dbReference type="RefSeq" id="WP_099623875.1">
    <property type="nucleotide sequence ID" value="NZ_CP024201.1"/>
</dbReference>
<dbReference type="EMBL" id="CP024201">
    <property type="protein sequence ID" value="ATQ44627.1"/>
    <property type="molecule type" value="Genomic_DNA"/>
</dbReference>
<dbReference type="PRINTS" id="PR00163">
    <property type="entry name" value="RUBREDOXIN"/>
</dbReference>
<keyword evidence="4 8" id="KW-0813">Transport</keyword>
<dbReference type="Pfam" id="PF00301">
    <property type="entry name" value="Rubredoxin"/>
    <property type="match status" value="1"/>
</dbReference>
<evidence type="ECO:0000256" key="8">
    <source>
        <dbReference type="PIRNR" id="PIRNR000071"/>
    </source>
</evidence>
<feature type="binding site" evidence="9">
    <location>
        <position position="15"/>
    </location>
    <ligand>
        <name>Fe cation</name>
        <dbReference type="ChEBI" id="CHEBI:24875"/>
    </ligand>
</feature>
<keyword evidence="7 8" id="KW-0408">Iron</keyword>
<comment type="pathway">
    <text evidence="2">Hydrocarbon metabolism; alkane degradation.</text>
</comment>
<comment type="function">
    <text evidence="1">Involved in the hydrocarbon hydroxylating system, which transfers electrons from NADH to rubredoxin reductase and then through rubredoxin to alkane 1 monooxygenase.</text>
</comment>
<evidence type="ECO:0000256" key="3">
    <source>
        <dbReference type="ARBA" id="ARBA00005337"/>
    </source>
</evidence>
<evidence type="ECO:0000256" key="9">
    <source>
        <dbReference type="PIRSR" id="PIRSR000071-1"/>
    </source>
</evidence>
<dbReference type="FunFam" id="2.20.28.10:FF:000001">
    <property type="entry name" value="Rubredoxin"/>
    <property type="match status" value="1"/>
</dbReference>
<keyword evidence="12" id="KW-1185">Reference proteome</keyword>
<dbReference type="AlphaFoldDB" id="A0A2D2B308"/>
<comment type="cofactor">
    <cofactor evidence="8 9">
        <name>Fe(3+)</name>
        <dbReference type="ChEBI" id="CHEBI:29034"/>
    </cofactor>
    <text evidence="8 9">Binds 1 Fe(3+) ion per subunit.</text>
</comment>
<evidence type="ECO:0000313" key="11">
    <source>
        <dbReference type="EMBL" id="ATQ44627.1"/>
    </source>
</evidence>
<sequence length="60" mass="6735">MADAEPYKTWQCRTCGYLYDEEAGDPGEGLAPGTRWSDLPDDWLCPMCGTPKSDFDMVEI</sequence>
<accession>A0A2D2B308</accession>
<gene>
    <name evidence="11" type="ORF">CSW64_20675</name>
</gene>
<dbReference type="PANTHER" id="PTHR47627:SF1">
    <property type="entry name" value="RUBREDOXIN-1-RELATED"/>
    <property type="match status" value="1"/>
</dbReference>
<dbReference type="PROSITE" id="PS50903">
    <property type="entry name" value="RUBREDOXIN_LIKE"/>
    <property type="match status" value="1"/>
</dbReference>
<feature type="binding site" evidence="9">
    <location>
        <position position="48"/>
    </location>
    <ligand>
        <name>Fe cation</name>
        <dbReference type="ChEBI" id="CHEBI:24875"/>
    </ligand>
</feature>
<dbReference type="GO" id="GO:0005506">
    <property type="term" value="F:iron ion binding"/>
    <property type="evidence" value="ECO:0007669"/>
    <property type="project" value="InterPro"/>
</dbReference>
<evidence type="ECO:0000256" key="7">
    <source>
        <dbReference type="ARBA" id="ARBA00023004"/>
    </source>
</evidence>
<evidence type="ECO:0000313" key="12">
    <source>
        <dbReference type="Proteomes" id="UP000228945"/>
    </source>
</evidence>